<sequence length="139" mass="15663">MTKIILVMDAKFAKLYDAEGLKIKSLISEHTSEEFGIHHKKQSLRTGFKTQSNGVGGHFFDPHTEPKDIDRAKFSKEISEIIKEKIKDNGFSELIIIATPKMLSLMRKSLPKLHKIQIKEVAKDLVQSAESQIAEVAFA</sequence>
<dbReference type="InterPro" id="IPR019291">
    <property type="entry name" value="Host_attachment_protein"/>
</dbReference>
<dbReference type="Proteomes" id="UP001327219">
    <property type="component" value="Chromosome"/>
</dbReference>
<dbReference type="EMBL" id="CP110820">
    <property type="protein sequence ID" value="WPX96257.1"/>
    <property type="molecule type" value="Genomic_DNA"/>
</dbReference>
<organism evidence="1 2">
    <name type="scientific">Candidatus Bandiella euplotis</name>
    <dbReference type="NCBI Taxonomy" id="1664265"/>
    <lineage>
        <taxon>Bacteria</taxon>
        <taxon>Pseudomonadati</taxon>
        <taxon>Pseudomonadota</taxon>
        <taxon>Alphaproteobacteria</taxon>
        <taxon>Rickettsiales</taxon>
        <taxon>Candidatus Midichloriaceae</taxon>
        <taxon>Candidatus Bandiella</taxon>
    </lineage>
</organism>
<dbReference type="RefSeq" id="WP_323733125.1">
    <property type="nucleotide sequence ID" value="NZ_CP110820.1"/>
</dbReference>
<evidence type="ECO:0000313" key="2">
    <source>
        <dbReference type="Proteomes" id="UP001327219"/>
    </source>
</evidence>
<proteinExistence type="predicted"/>
<keyword evidence="2" id="KW-1185">Reference proteome</keyword>
<evidence type="ECO:0000313" key="1">
    <source>
        <dbReference type="EMBL" id="WPX96257.1"/>
    </source>
</evidence>
<protein>
    <submittedName>
        <fullName evidence="1">Host cell attachment superfamily protein</fullName>
    </submittedName>
</protein>
<gene>
    <name evidence="1" type="ORF">Bandiella_00366</name>
</gene>
<accession>A0ABZ0UL91</accession>
<reference evidence="1 2" key="1">
    <citation type="submission" date="2022-11" db="EMBL/GenBank/DDBJ databases">
        <title>Host association and intracellularity evolved multiple times independently in the Rickettsiales.</title>
        <authorList>
            <person name="Castelli M."/>
            <person name="Nardi T."/>
            <person name="Gammuto L."/>
            <person name="Bellinzona G."/>
            <person name="Sabaneyeva E."/>
            <person name="Potekhin A."/>
            <person name="Serra V."/>
            <person name="Petroni G."/>
            <person name="Sassera D."/>
        </authorList>
    </citation>
    <scope>NUCLEOTIDE SEQUENCE [LARGE SCALE GENOMIC DNA]</scope>
    <source>
        <strain evidence="1 2">NDG2</strain>
    </source>
</reference>
<name>A0ABZ0UL91_9RICK</name>
<dbReference type="Pfam" id="PF10116">
    <property type="entry name" value="Host_attach"/>
    <property type="match status" value="1"/>
</dbReference>